<dbReference type="InterPro" id="IPR017907">
    <property type="entry name" value="Znf_RING_CS"/>
</dbReference>
<evidence type="ECO:0000256" key="1">
    <source>
        <dbReference type="ARBA" id="ARBA00022723"/>
    </source>
</evidence>
<name>A0A1R2CQG1_9CILI</name>
<feature type="domain" description="RING-type" evidence="5">
    <location>
        <begin position="3"/>
        <end position="45"/>
    </location>
</feature>
<dbReference type="Proteomes" id="UP000187209">
    <property type="component" value="Unassembled WGS sequence"/>
</dbReference>
<evidence type="ECO:0000256" key="4">
    <source>
        <dbReference type="PROSITE-ProRule" id="PRU00175"/>
    </source>
</evidence>
<accession>A0A1R2CQG1</accession>
<dbReference type="SUPFAM" id="SSF57850">
    <property type="entry name" value="RING/U-box"/>
    <property type="match status" value="1"/>
</dbReference>
<reference evidence="6 7" key="1">
    <citation type="submission" date="2016-11" db="EMBL/GenBank/DDBJ databases">
        <title>The macronuclear genome of Stentor coeruleus: a giant cell with tiny introns.</title>
        <authorList>
            <person name="Slabodnick M."/>
            <person name="Ruby J.G."/>
            <person name="Reiff S.B."/>
            <person name="Swart E.C."/>
            <person name="Gosai S."/>
            <person name="Prabakaran S."/>
            <person name="Witkowska E."/>
            <person name="Larue G.E."/>
            <person name="Fisher S."/>
            <person name="Freeman R.M."/>
            <person name="Gunawardena J."/>
            <person name="Chu W."/>
            <person name="Stover N.A."/>
            <person name="Gregory B.D."/>
            <person name="Nowacki M."/>
            <person name="Derisi J."/>
            <person name="Roy S.W."/>
            <person name="Marshall W.F."/>
            <person name="Sood P."/>
        </authorList>
    </citation>
    <scope>NUCLEOTIDE SEQUENCE [LARGE SCALE GENOMIC DNA]</scope>
    <source>
        <strain evidence="6">WM001</strain>
    </source>
</reference>
<dbReference type="InterPro" id="IPR013083">
    <property type="entry name" value="Znf_RING/FYVE/PHD"/>
</dbReference>
<dbReference type="Gene3D" id="3.30.40.10">
    <property type="entry name" value="Zinc/RING finger domain, C3HC4 (zinc finger)"/>
    <property type="match status" value="1"/>
</dbReference>
<dbReference type="SUPFAM" id="SSF57889">
    <property type="entry name" value="Cysteine-rich domain"/>
    <property type="match status" value="2"/>
</dbReference>
<proteinExistence type="predicted"/>
<keyword evidence="2 4" id="KW-0863">Zinc-finger</keyword>
<keyword evidence="3" id="KW-0862">Zinc</keyword>
<dbReference type="Gene3D" id="3.30.60.90">
    <property type="match status" value="1"/>
</dbReference>
<dbReference type="InterPro" id="IPR043145">
    <property type="entry name" value="Znf_ZZ_sf"/>
</dbReference>
<dbReference type="GO" id="GO:0008270">
    <property type="term" value="F:zinc ion binding"/>
    <property type="evidence" value="ECO:0007669"/>
    <property type="project" value="UniProtKB-KW"/>
</dbReference>
<organism evidence="6 7">
    <name type="scientific">Stentor coeruleus</name>
    <dbReference type="NCBI Taxonomy" id="5963"/>
    <lineage>
        <taxon>Eukaryota</taxon>
        <taxon>Sar</taxon>
        <taxon>Alveolata</taxon>
        <taxon>Ciliophora</taxon>
        <taxon>Postciliodesmatophora</taxon>
        <taxon>Heterotrichea</taxon>
        <taxon>Heterotrichida</taxon>
        <taxon>Stentoridae</taxon>
        <taxon>Stentor</taxon>
    </lineage>
</organism>
<comment type="caution">
    <text evidence="6">The sequence shown here is derived from an EMBL/GenBank/DDBJ whole genome shotgun (WGS) entry which is preliminary data.</text>
</comment>
<dbReference type="InterPro" id="IPR027370">
    <property type="entry name" value="Znf-RING_euk"/>
</dbReference>
<evidence type="ECO:0000313" key="7">
    <source>
        <dbReference type="Proteomes" id="UP000187209"/>
    </source>
</evidence>
<dbReference type="OrthoDB" id="342730at2759"/>
<evidence type="ECO:0000259" key="5">
    <source>
        <dbReference type="PROSITE" id="PS50089"/>
    </source>
</evidence>
<evidence type="ECO:0000313" key="6">
    <source>
        <dbReference type="EMBL" id="OMJ91225.1"/>
    </source>
</evidence>
<sequence length="427" mass="49426">MECKVCLEKYNTLNKRPMVLECGHTFCMECLQSIKRDFNECPLDRQKIIKTISEIGFNYSLLEVISSLESHGLRMKTQVNPKGTEELVITNAHLISRSHSEPSGLSKRRKIVYCSEMHELSYNEHTSEIYSSLCGDSTIICDICRNFWTGGSWQCSMCKYDICNQCYIDQSAETTELALPDLKCWKGHPMYFYVNTLEYYNKKLPFKAIQKCQSCKCTVSNGFFSCRQCFFDICVKCKNKEILPVPHKCSSKHNLIFREMTNRDFYECANCSRMLTGASYNCFKCQYDLCESCFKVLELCQVKCSKNHSLTCIDDRMARYKENYALTYYVCSSCEKTCDEEKSYHCSTCNFELCSKCYGIAVKGMTMGLIITCNNAHKLLYANDTCTYYGNLFVCYICKMKKTKVGSFHCRKCEYDICITCAEDYLK</sequence>
<dbReference type="PROSITE" id="PS00518">
    <property type="entry name" value="ZF_RING_1"/>
    <property type="match status" value="1"/>
</dbReference>
<gene>
    <name evidence="6" type="ORF">SteCoe_6296</name>
</gene>
<dbReference type="PROSITE" id="PS50089">
    <property type="entry name" value="ZF_RING_2"/>
    <property type="match status" value="1"/>
</dbReference>
<protein>
    <recommendedName>
        <fullName evidence="5">RING-type domain-containing protein</fullName>
    </recommendedName>
</protein>
<dbReference type="EMBL" id="MPUH01000086">
    <property type="protein sequence ID" value="OMJ91225.1"/>
    <property type="molecule type" value="Genomic_DNA"/>
</dbReference>
<dbReference type="InterPro" id="IPR046349">
    <property type="entry name" value="C1-like_sf"/>
</dbReference>
<dbReference type="PANTHER" id="PTHR25462:SF296">
    <property type="entry name" value="MEIOTIC P26, ISOFORM F"/>
    <property type="match status" value="1"/>
</dbReference>
<evidence type="ECO:0000256" key="3">
    <source>
        <dbReference type="ARBA" id="ARBA00022833"/>
    </source>
</evidence>
<keyword evidence="7" id="KW-1185">Reference proteome</keyword>
<dbReference type="SMART" id="SM00184">
    <property type="entry name" value="RING"/>
    <property type="match status" value="2"/>
</dbReference>
<evidence type="ECO:0000256" key="2">
    <source>
        <dbReference type="ARBA" id="ARBA00022771"/>
    </source>
</evidence>
<dbReference type="InterPro" id="IPR047153">
    <property type="entry name" value="TRIM45/56/19-like"/>
</dbReference>
<dbReference type="Pfam" id="PF13445">
    <property type="entry name" value="zf-RING_UBOX"/>
    <property type="match status" value="1"/>
</dbReference>
<dbReference type="InterPro" id="IPR000433">
    <property type="entry name" value="Znf_ZZ"/>
</dbReference>
<dbReference type="PANTHER" id="PTHR25462">
    <property type="entry name" value="BONUS, ISOFORM C-RELATED"/>
    <property type="match status" value="1"/>
</dbReference>
<dbReference type="SMART" id="SM00291">
    <property type="entry name" value="ZnF_ZZ"/>
    <property type="match status" value="3"/>
</dbReference>
<dbReference type="InterPro" id="IPR001841">
    <property type="entry name" value="Znf_RING"/>
</dbReference>
<keyword evidence="1" id="KW-0479">Metal-binding</keyword>
<dbReference type="AlphaFoldDB" id="A0A1R2CQG1"/>